<organism evidence="2 3">
    <name type="scientific">Nocardioides marmoribigeumensis</name>
    <dbReference type="NCBI Taxonomy" id="433649"/>
    <lineage>
        <taxon>Bacteria</taxon>
        <taxon>Bacillati</taxon>
        <taxon>Actinomycetota</taxon>
        <taxon>Actinomycetes</taxon>
        <taxon>Propionibacteriales</taxon>
        <taxon>Nocardioidaceae</taxon>
        <taxon>Nocardioides</taxon>
    </lineage>
</organism>
<dbReference type="Pfam" id="PF07993">
    <property type="entry name" value="NAD_binding_4"/>
    <property type="match status" value="1"/>
</dbReference>
<dbReference type="Gene3D" id="3.40.50.720">
    <property type="entry name" value="NAD(P)-binding Rossmann-like Domain"/>
    <property type="match status" value="1"/>
</dbReference>
<dbReference type="PANTHER" id="PTHR11011:SF45">
    <property type="entry name" value="FATTY ACYL-COA REDUCTASE CG8306-RELATED"/>
    <property type="match status" value="1"/>
</dbReference>
<sequence length="344" mass="36622">MTRTILLTGASGVVGKALLPRLLRSGDRVVALVHRTPVTHPGVTSIRGDVAAPRLGLSERDHAALARQVDVVVHAAAVTDFNRSDGSLEATNIAGTSNMVALAEAAGALLYHVSTAFVGVGSTVGRGEQAAGYAASKAQGEDVVRRATVPHVILRPSVVIGDSETGEMAAFQGLHQVVQGLFAGLVPIIPFDAAWPIDFVPVDVVADCIATVVEKRVTEGELWLAAGDRALRLDDAMDVAVEWAHRCGVEVDTPRFVTPDLWDRLIAPVFLDELPDFVARSVTRMLEFFTTYLQDGQTKPSSLRELEALGAMPLPDQTESLAASLHHWADVKGHHLCEATRSAA</sequence>
<dbReference type="EMBL" id="JAVDYG010000001">
    <property type="protein sequence ID" value="MDR7360627.1"/>
    <property type="molecule type" value="Genomic_DNA"/>
</dbReference>
<protein>
    <submittedName>
        <fullName evidence="2">Thioester reductase-like protein</fullName>
    </submittedName>
</protein>
<dbReference type="PANTHER" id="PTHR11011">
    <property type="entry name" value="MALE STERILITY PROTEIN 2-RELATED"/>
    <property type="match status" value="1"/>
</dbReference>
<evidence type="ECO:0000313" key="3">
    <source>
        <dbReference type="Proteomes" id="UP001183648"/>
    </source>
</evidence>
<dbReference type="SUPFAM" id="SSF51735">
    <property type="entry name" value="NAD(P)-binding Rossmann-fold domains"/>
    <property type="match status" value="1"/>
</dbReference>
<comment type="caution">
    <text evidence="2">The sequence shown here is derived from an EMBL/GenBank/DDBJ whole genome shotgun (WGS) entry which is preliminary data.</text>
</comment>
<gene>
    <name evidence="2" type="ORF">J2S63_000180</name>
</gene>
<keyword evidence="3" id="KW-1185">Reference proteome</keyword>
<proteinExistence type="predicted"/>
<name>A0ABU2BPT5_9ACTN</name>
<evidence type="ECO:0000259" key="1">
    <source>
        <dbReference type="Pfam" id="PF07993"/>
    </source>
</evidence>
<accession>A0ABU2BPT5</accession>
<reference evidence="2 3" key="1">
    <citation type="submission" date="2023-07" db="EMBL/GenBank/DDBJ databases">
        <title>Sequencing the genomes of 1000 actinobacteria strains.</title>
        <authorList>
            <person name="Klenk H.-P."/>
        </authorList>
    </citation>
    <scope>NUCLEOTIDE SEQUENCE [LARGE SCALE GENOMIC DNA]</scope>
    <source>
        <strain evidence="2 3">DSM 19426</strain>
    </source>
</reference>
<dbReference type="InterPro" id="IPR013120">
    <property type="entry name" value="FAR_NAD-bd"/>
</dbReference>
<dbReference type="RefSeq" id="WP_310297368.1">
    <property type="nucleotide sequence ID" value="NZ_BAAAPS010000011.1"/>
</dbReference>
<dbReference type="InterPro" id="IPR026055">
    <property type="entry name" value="FAR"/>
</dbReference>
<evidence type="ECO:0000313" key="2">
    <source>
        <dbReference type="EMBL" id="MDR7360627.1"/>
    </source>
</evidence>
<dbReference type="InterPro" id="IPR036291">
    <property type="entry name" value="NAD(P)-bd_dom_sf"/>
</dbReference>
<dbReference type="Proteomes" id="UP001183648">
    <property type="component" value="Unassembled WGS sequence"/>
</dbReference>
<feature type="domain" description="Thioester reductase (TE)" evidence="1">
    <location>
        <begin position="43"/>
        <end position="209"/>
    </location>
</feature>